<evidence type="ECO:0000313" key="9">
    <source>
        <dbReference type="EMBL" id="MDW4573242.1"/>
    </source>
</evidence>
<evidence type="ECO:0000256" key="3">
    <source>
        <dbReference type="ARBA" id="ARBA00022449"/>
    </source>
</evidence>
<evidence type="ECO:0000256" key="4">
    <source>
        <dbReference type="ARBA" id="ARBA00022692"/>
    </source>
</evidence>
<dbReference type="Proteomes" id="UP001283109">
    <property type="component" value="Unassembled WGS sequence"/>
</dbReference>
<evidence type="ECO:0000313" key="10">
    <source>
        <dbReference type="Proteomes" id="UP001283109"/>
    </source>
</evidence>
<evidence type="ECO:0000259" key="8">
    <source>
        <dbReference type="Pfam" id="PF00999"/>
    </source>
</evidence>
<keyword evidence="2" id="KW-0813">Transport</keyword>
<accession>A0ABU4H1M4</accession>
<evidence type="ECO:0000256" key="1">
    <source>
        <dbReference type="ARBA" id="ARBA00004651"/>
    </source>
</evidence>
<evidence type="ECO:0000256" key="5">
    <source>
        <dbReference type="ARBA" id="ARBA00022989"/>
    </source>
</evidence>
<evidence type="ECO:0000256" key="6">
    <source>
        <dbReference type="ARBA" id="ARBA00023065"/>
    </source>
</evidence>
<dbReference type="EMBL" id="JAWQEV010000003">
    <property type="protein sequence ID" value="MDW4573242.1"/>
    <property type="molecule type" value="Genomic_DNA"/>
</dbReference>
<reference evidence="9 10" key="1">
    <citation type="submission" date="2023-11" db="EMBL/GenBank/DDBJ databases">
        <title>Draft genome sequence of Microbacterium arthrosphaerae JCM 30492.</title>
        <authorList>
            <person name="Zhang G."/>
            <person name="Ding Y."/>
        </authorList>
    </citation>
    <scope>NUCLEOTIDE SEQUENCE [LARGE SCALE GENOMIC DNA]</scope>
    <source>
        <strain evidence="9 10">JCM 30492</strain>
    </source>
</reference>
<keyword evidence="5" id="KW-1133">Transmembrane helix</keyword>
<sequence length="187" mass="19469">MGSALAERVAEIALVLLLFSDAARLDLQALRRELSWPTRLLLIGLPRTMIAGVGAGVLVFPGTAFASTRLLATMLASTDAGQKVVTDTAVPARTRQALDVEGGLNDGLVVPFFLVALDIASAELETLPGWAVVQNTVVQIGGGLTAGSRPASWAGCCSASQITASGSAVNGGRSSRSRWRWWITPSP</sequence>
<dbReference type="PANTHER" id="PTHR32507:SF8">
    <property type="entry name" value="CNH1P"/>
    <property type="match status" value="1"/>
</dbReference>
<proteinExistence type="predicted"/>
<keyword evidence="7" id="KW-0472">Membrane</keyword>
<gene>
    <name evidence="9" type="ORF">R8Z58_10720</name>
</gene>
<evidence type="ECO:0000256" key="2">
    <source>
        <dbReference type="ARBA" id="ARBA00022448"/>
    </source>
</evidence>
<feature type="domain" description="Cation/H+ exchanger transmembrane" evidence="8">
    <location>
        <begin position="8"/>
        <end position="147"/>
    </location>
</feature>
<evidence type="ECO:0000256" key="7">
    <source>
        <dbReference type="ARBA" id="ARBA00023136"/>
    </source>
</evidence>
<keyword evidence="4" id="KW-0812">Transmembrane</keyword>
<comment type="caution">
    <text evidence="9">The sequence shown here is derived from an EMBL/GenBank/DDBJ whole genome shotgun (WGS) entry which is preliminary data.</text>
</comment>
<keyword evidence="10" id="KW-1185">Reference proteome</keyword>
<dbReference type="Pfam" id="PF00999">
    <property type="entry name" value="Na_H_Exchanger"/>
    <property type="match status" value="1"/>
</dbReference>
<comment type="subcellular location">
    <subcellularLocation>
        <location evidence="1">Cell membrane</location>
        <topology evidence="1">Multi-pass membrane protein</topology>
    </subcellularLocation>
</comment>
<name>A0ABU4H1M4_9MICO</name>
<keyword evidence="3" id="KW-0050">Antiport</keyword>
<keyword evidence="6" id="KW-0406">Ion transport</keyword>
<dbReference type="InterPro" id="IPR006153">
    <property type="entry name" value="Cation/H_exchanger_TM"/>
</dbReference>
<organism evidence="9 10">
    <name type="scientific">Microbacterium arthrosphaerae</name>
    <dbReference type="NCBI Taxonomy" id="792652"/>
    <lineage>
        <taxon>Bacteria</taxon>
        <taxon>Bacillati</taxon>
        <taxon>Actinomycetota</taxon>
        <taxon>Actinomycetes</taxon>
        <taxon>Micrococcales</taxon>
        <taxon>Microbacteriaceae</taxon>
        <taxon>Microbacterium</taxon>
    </lineage>
</organism>
<protein>
    <submittedName>
        <fullName evidence="9">Cation:proton antiporter</fullName>
    </submittedName>
</protein>
<dbReference type="PANTHER" id="PTHR32507">
    <property type="entry name" value="NA(+)/H(+) ANTIPORTER 1"/>
    <property type="match status" value="1"/>
</dbReference>
<dbReference type="RefSeq" id="WP_318353756.1">
    <property type="nucleotide sequence ID" value="NZ_JAWQEV010000003.1"/>
</dbReference>